<keyword evidence="9" id="KW-1185">Reference proteome</keyword>
<evidence type="ECO:0000256" key="7">
    <source>
        <dbReference type="SAM" id="Phobius"/>
    </source>
</evidence>
<dbReference type="InterPro" id="IPR005351">
    <property type="entry name" value="ASTER"/>
</dbReference>
<dbReference type="GO" id="GO:0005789">
    <property type="term" value="C:endoplasmic reticulum membrane"/>
    <property type="evidence" value="ECO:0007669"/>
    <property type="project" value="InterPro"/>
</dbReference>
<protein>
    <recommendedName>
        <fullName evidence="10">Protein Asterix</fullName>
    </recommendedName>
</protein>
<keyword evidence="4 7" id="KW-1133">Transmembrane helix</keyword>
<dbReference type="GO" id="GO:0045048">
    <property type="term" value="P:protein insertion into ER membrane"/>
    <property type="evidence" value="ECO:0007669"/>
    <property type="project" value="InterPro"/>
</dbReference>
<dbReference type="EMBL" id="CAMPGE010028366">
    <property type="protein sequence ID" value="CAI2385894.1"/>
    <property type="molecule type" value="Genomic_DNA"/>
</dbReference>
<accession>A0AAD2D978</accession>
<sequence>MGDRKNESRVIKMSANAEERGHANEGGASELYQLGSMAAGFLAFMFRYKWGPWICMLFYLMSLANMRLENKFQQIFTSLGIVVISFVTVYVTPNRPPMPPPTVDVDEALDE</sequence>
<feature type="compositionally biased region" description="Basic and acidic residues" evidence="6">
    <location>
        <begin position="1"/>
        <end position="10"/>
    </location>
</feature>
<feature type="region of interest" description="Disordered" evidence="6">
    <location>
        <begin position="1"/>
        <end position="22"/>
    </location>
</feature>
<dbReference type="Proteomes" id="UP001295684">
    <property type="component" value="Unassembled WGS sequence"/>
</dbReference>
<dbReference type="GO" id="GO:0044183">
    <property type="term" value="F:protein folding chaperone"/>
    <property type="evidence" value="ECO:0007669"/>
    <property type="project" value="InterPro"/>
</dbReference>
<name>A0AAD2D978_EUPCR</name>
<feature type="transmembrane region" description="Helical" evidence="7">
    <location>
        <begin position="75"/>
        <end position="92"/>
    </location>
</feature>
<organism evidence="8 9">
    <name type="scientific">Euplotes crassus</name>
    <dbReference type="NCBI Taxonomy" id="5936"/>
    <lineage>
        <taxon>Eukaryota</taxon>
        <taxon>Sar</taxon>
        <taxon>Alveolata</taxon>
        <taxon>Ciliophora</taxon>
        <taxon>Intramacronucleata</taxon>
        <taxon>Spirotrichea</taxon>
        <taxon>Hypotrichia</taxon>
        <taxon>Euplotida</taxon>
        <taxon>Euplotidae</taxon>
        <taxon>Moneuplotes</taxon>
    </lineage>
</organism>
<dbReference type="AlphaFoldDB" id="A0AAD2D978"/>
<keyword evidence="3 7" id="KW-0812">Transmembrane</keyword>
<comment type="caution">
    <text evidence="8">The sequence shown here is derived from an EMBL/GenBank/DDBJ whole genome shotgun (WGS) entry which is preliminary data.</text>
</comment>
<comment type="similarity">
    <text evidence="2">Belongs to the Asterix family.</text>
</comment>
<dbReference type="Pfam" id="PF03669">
    <property type="entry name" value="ASTER"/>
    <property type="match status" value="1"/>
</dbReference>
<reference evidence="8" key="1">
    <citation type="submission" date="2023-07" db="EMBL/GenBank/DDBJ databases">
        <authorList>
            <consortium name="AG Swart"/>
            <person name="Singh M."/>
            <person name="Singh A."/>
            <person name="Seah K."/>
            <person name="Emmerich C."/>
        </authorList>
    </citation>
    <scope>NUCLEOTIDE SEQUENCE</scope>
    <source>
        <strain evidence="8">DP1</strain>
    </source>
</reference>
<evidence type="ECO:0000256" key="3">
    <source>
        <dbReference type="ARBA" id="ARBA00022692"/>
    </source>
</evidence>
<evidence type="ECO:0000313" key="9">
    <source>
        <dbReference type="Proteomes" id="UP001295684"/>
    </source>
</evidence>
<evidence type="ECO:0000256" key="5">
    <source>
        <dbReference type="ARBA" id="ARBA00023136"/>
    </source>
</evidence>
<comment type="subcellular location">
    <subcellularLocation>
        <location evidence="1">Membrane</location>
    </subcellularLocation>
</comment>
<dbReference type="PANTHER" id="PTHR13193:SF0">
    <property type="entry name" value="PAT COMPLEX SUBUNIT ASTERIX"/>
    <property type="match status" value="1"/>
</dbReference>
<feature type="transmembrane region" description="Helical" evidence="7">
    <location>
        <begin position="50"/>
        <end position="68"/>
    </location>
</feature>
<evidence type="ECO:0008006" key="10">
    <source>
        <dbReference type="Google" id="ProtNLM"/>
    </source>
</evidence>
<keyword evidence="5 7" id="KW-0472">Membrane</keyword>
<evidence type="ECO:0000256" key="6">
    <source>
        <dbReference type="SAM" id="MobiDB-lite"/>
    </source>
</evidence>
<evidence type="ECO:0000313" key="8">
    <source>
        <dbReference type="EMBL" id="CAI2385894.1"/>
    </source>
</evidence>
<gene>
    <name evidence="8" type="ORF">ECRASSUSDP1_LOCUS27489</name>
</gene>
<proteinExistence type="inferred from homology"/>
<evidence type="ECO:0000256" key="2">
    <source>
        <dbReference type="ARBA" id="ARBA00009066"/>
    </source>
</evidence>
<evidence type="ECO:0000256" key="4">
    <source>
        <dbReference type="ARBA" id="ARBA00022989"/>
    </source>
</evidence>
<dbReference type="PANTHER" id="PTHR13193">
    <property type="entry name" value="CGI-140"/>
    <property type="match status" value="1"/>
</dbReference>
<evidence type="ECO:0000256" key="1">
    <source>
        <dbReference type="ARBA" id="ARBA00004370"/>
    </source>
</evidence>